<sequence>MRGWCCCTLPQHTWPEPAADIACLWRLGLSIHQLGVGDAFHHLLRVKDRQKPK</sequence>
<dbReference type="EMBL" id="GBXM01089271">
    <property type="protein sequence ID" value="JAH19306.1"/>
    <property type="molecule type" value="Transcribed_RNA"/>
</dbReference>
<dbReference type="AlphaFoldDB" id="A0A0E9QQV5"/>
<organism evidence="1">
    <name type="scientific">Anguilla anguilla</name>
    <name type="common">European freshwater eel</name>
    <name type="synonym">Muraena anguilla</name>
    <dbReference type="NCBI Taxonomy" id="7936"/>
    <lineage>
        <taxon>Eukaryota</taxon>
        <taxon>Metazoa</taxon>
        <taxon>Chordata</taxon>
        <taxon>Craniata</taxon>
        <taxon>Vertebrata</taxon>
        <taxon>Euteleostomi</taxon>
        <taxon>Actinopterygii</taxon>
        <taxon>Neopterygii</taxon>
        <taxon>Teleostei</taxon>
        <taxon>Anguilliformes</taxon>
        <taxon>Anguillidae</taxon>
        <taxon>Anguilla</taxon>
    </lineage>
</organism>
<reference evidence="1" key="2">
    <citation type="journal article" date="2015" name="Fish Shellfish Immunol.">
        <title>Early steps in the European eel (Anguilla anguilla)-Vibrio vulnificus interaction in the gills: Role of the RtxA13 toxin.</title>
        <authorList>
            <person name="Callol A."/>
            <person name="Pajuelo D."/>
            <person name="Ebbesson L."/>
            <person name="Teles M."/>
            <person name="MacKenzie S."/>
            <person name="Amaro C."/>
        </authorList>
    </citation>
    <scope>NUCLEOTIDE SEQUENCE</scope>
</reference>
<accession>A0A0E9QQV5</accession>
<protein>
    <submittedName>
        <fullName evidence="1">Uncharacterized protein</fullName>
    </submittedName>
</protein>
<reference evidence="1" key="1">
    <citation type="submission" date="2014-11" db="EMBL/GenBank/DDBJ databases">
        <authorList>
            <person name="Amaro Gonzalez C."/>
        </authorList>
    </citation>
    <scope>NUCLEOTIDE SEQUENCE</scope>
</reference>
<name>A0A0E9QQV5_ANGAN</name>
<proteinExistence type="predicted"/>
<evidence type="ECO:0000313" key="1">
    <source>
        <dbReference type="EMBL" id="JAH19306.1"/>
    </source>
</evidence>